<protein>
    <recommendedName>
        <fullName evidence="4">Dynein axonemal assembly factor 8</fullName>
    </recommendedName>
    <alternativeName>
        <fullName evidence="5">Dynein axonemal-associated protein 1</fullName>
    </alternativeName>
</protein>
<dbReference type="GO" id="GO:0120293">
    <property type="term" value="C:dynein axonemal particle"/>
    <property type="evidence" value="ECO:0007669"/>
    <property type="project" value="UniProtKB-SubCell"/>
</dbReference>
<proteinExistence type="predicted"/>
<organism evidence="7 8">
    <name type="scientific">Zosterops lateralis melanops</name>
    <dbReference type="NCBI Taxonomy" id="1220523"/>
    <lineage>
        <taxon>Eukaryota</taxon>
        <taxon>Metazoa</taxon>
        <taxon>Chordata</taxon>
        <taxon>Craniata</taxon>
        <taxon>Vertebrata</taxon>
        <taxon>Euteleostomi</taxon>
        <taxon>Archelosauria</taxon>
        <taxon>Archosauria</taxon>
        <taxon>Dinosauria</taxon>
        <taxon>Saurischia</taxon>
        <taxon>Theropoda</taxon>
        <taxon>Coelurosauria</taxon>
        <taxon>Aves</taxon>
        <taxon>Neognathae</taxon>
        <taxon>Neoaves</taxon>
        <taxon>Telluraves</taxon>
        <taxon>Australaves</taxon>
        <taxon>Passeriformes</taxon>
        <taxon>Sylvioidea</taxon>
        <taxon>Zosteropidae</taxon>
        <taxon>Zosterops</taxon>
    </lineage>
</organism>
<dbReference type="Ensembl" id="ENSZLMT00000015024.1">
    <property type="protein sequence ID" value="ENSZLMP00000014620.1"/>
    <property type="gene ID" value="ENSZLMG00000010170.1"/>
</dbReference>
<evidence type="ECO:0000256" key="5">
    <source>
        <dbReference type="ARBA" id="ARBA00030565"/>
    </source>
</evidence>
<keyword evidence="8" id="KW-1185">Reference proteome</keyword>
<dbReference type="GO" id="GO:0070840">
    <property type="term" value="F:dynein complex binding"/>
    <property type="evidence" value="ECO:0007669"/>
    <property type="project" value="InterPro"/>
</dbReference>
<dbReference type="Pfam" id="PF15773">
    <property type="entry name" value="DAAP1"/>
    <property type="match status" value="1"/>
</dbReference>
<reference evidence="7" key="1">
    <citation type="submission" date="2025-08" db="UniProtKB">
        <authorList>
            <consortium name="Ensembl"/>
        </authorList>
    </citation>
    <scope>IDENTIFICATION</scope>
</reference>
<comment type="function">
    <text evidence="2">In cyliated cells, dynein axonemal particle-specific protein required for deployment of ODA to the axoneme. Interacts with outer dynein arm (ODA) subunits.</text>
</comment>
<feature type="compositionally biased region" description="Basic and acidic residues" evidence="6">
    <location>
        <begin position="148"/>
        <end position="166"/>
    </location>
</feature>
<evidence type="ECO:0000256" key="3">
    <source>
        <dbReference type="ARBA" id="ARBA00024190"/>
    </source>
</evidence>
<evidence type="ECO:0000313" key="7">
    <source>
        <dbReference type="Ensembl" id="ENSZLMP00000014620.1"/>
    </source>
</evidence>
<dbReference type="AlphaFoldDB" id="A0A8D2PKP3"/>
<accession>A0A8D2PKP3</accession>
<name>A0A8D2PKP3_ZOSLA</name>
<keyword evidence="1" id="KW-0963">Cytoplasm</keyword>
<evidence type="ECO:0000256" key="1">
    <source>
        <dbReference type="ARBA" id="ARBA00022490"/>
    </source>
</evidence>
<dbReference type="InterPro" id="IPR031531">
    <property type="entry name" value="DNAAF8"/>
</dbReference>
<dbReference type="PANTHER" id="PTHR35977:SF1">
    <property type="entry name" value="DYNEIN AXONEMAL ASSEMBLY FACTOR 8"/>
    <property type="match status" value="1"/>
</dbReference>
<evidence type="ECO:0000256" key="6">
    <source>
        <dbReference type="SAM" id="MobiDB-lite"/>
    </source>
</evidence>
<evidence type="ECO:0000313" key="8">
    <source>
        <dbReference type="Proteomes" id="UP000694401"/>
    </source>
</evidence>
<feature type="region of interest" description="Disordered" evidence="6">
    <location>
        <begin position="123"/>
        <end position="166"/>
    </location>
</feature>
<reference evidence="7" key="2">
    <citation type="submission" date="2025-09" db="UniProtKB">
        <authorList>
            <consortium name="Ensembl"/>
        </authorList>
    </citation>
    <scope>IDENTIFICATION</scope>
</reference>
<comment type="subcellular location">
    <subcellularLocation>
        <location evidence="3">Dynein axonemal particle</location>
    </subcellularLocation>
</comment>
<dbReference type="PANTHER" id="PTHR35977">
    <property type="entry name" value="CHROMOSOME 16 OPEN READING FRAME 71"/>
    <property type="match status" value="1"/>
</dbReference>
<evidence type="ECO:0000256" key="4">
    <source>
        <dbReference type="ARBA" id="ARBA00024428"/>
    </source>
</evidence>
<evidence type="ECO:0000256" key="2">
    <source>
        <dbReference type="ARBA" id="ARBA00024177"/>
    </source>
</evidence>
<dbReference type="Proteomes" id="UP000694401">
    <property type="component" value="Unassembled WGS sequence"/>
</dbReference>
<sequence>AHPPREQFLPNIPSNPVLWQWEAIPCSDCESDEELFIFQRDLPNLVPDLSEELMMFSLEDSQEQVGAVVCGLYCHPFLLAVPSVEKLPWEIWNGDLESFDFEEKTDGAQIIAEEDVQMIEDEAPEPASQTEEMPSQKRAVLEESPSDSTDHLEGKEMGRRQAKERGNSWFNPAVSVQGLCSKEERRKLIETKILTKVIVAPSPKQDVKSPSHGIHNGLGRPAKAETSSAEHFGEVTHLSLQASGPEMTLCVWWGHSECCTIPLQGGAGVPSADTPQEWVLHRHQKLSHSCHCKPKPWQKPWISSKAHELLREGNHSICPWEGKEFFRSQADFALKQ</sequence>